<dbReference type="Pfam" id="PF08544">
    <property type="entry name" value="GHMP_kinases_C"/>
    <property type="match status" value="1"/>
</dbReference>
<name>X1JGG8_9ZZZZ</name>
<dbReference type="GO" id="GO:0005524">
    <property type="term" value="F:ATP binding"/>
    <property type="evidence" value="ECO:0007669"/>
    <property type="project" value="UniProtKB-KW"/>
</dbReference>
<dbReference type="InterPro" id="IPR020568">
    <property type="entry name" value="Ribosomal_Su5_D2-typ_SF"/>
</dbReference>
<evidence type="ECO:0000256" key="3">
    <source>
        <dbReference type="ARBA" id="ARBA00022679"/>
    </source>
</evidence>
<keyword evidence="6" id="KW-0067">ATP-binding</keyword>
<dbReference type="PANTHER" id="PTHR43527:SF2">
    <property type="entry name" value="4-DIPHOSPHOCYTIDYL-2-C-METHYL-D-ERYTHRITOL KINASE, CHLOROPLASTIC"/>
    <property type="match status" value="1"/>
</dbReference>
<evidence type="ECO:0000259" key="8">
    <source>
        <dbReference type="Pfam" id="PF00288"/>
    </source>
</evidence>
<dbReference type="SUPFAM" id="SSF54211">
    <property type="entry name" value="Ribosomal protein S5 domain 2-like"/>
    <property type="match status" value="1"/>
</dbReference>
<dbReference type="GO" id="GO:0016114">
    <property type="term" value="P:terpenoid biosynthetic process"/>
    <property type="evidence" value="ECO:0007669"/>
    <property type="project" value="InterPro"/>
</dbReference>
<feature type="domain" description="GHMP kinase C-terminal" evidence="9">
    <location>
        <begin position="201"/>
        <end position="270"/>
    </location>
</feature>
<dbReference type="InterPro" id="IPR036554">
    <property type="entry name" value="GHMP_kinase_C_sf"/>
</dbReference>
<evidence type="ECO:0000256" key="1">
    <source>
        <dbReference type="ARBA" id="ARBA00009684"/>
    </source>
</evidence>
<comment type="similarity">
    <text evidence="1">Belongs to the GHMP kinase family. IspE subfamily.</text>
</comment>
<dbReference type="PIRSF" id="PIRSF010376">
    <property type="entry name" value="IspE"/>
    <property type="match status" value="1"/>
</dbReference>
<gene>
    <name evidence="10" type="ORF">S06H3_00653</name>
</gene>
<dbReference type="AlphaFoldDB" id="X1JGG8"/>
<dbReference type="NCBIfam" id="TIGR00154">
    <property type="entry name" value="ispE"/>
    <property type="match status" value="1"/>
</dbReference>
<dbReference type="Gene3D" id="3.30.230.10">
    <property type="match status" value="1"/>
</dbReference>
<evidence type="ECO:0000259" key="9">
    <source>
        <dbReference type="Pfam" id="PF08544"/>
    </source>
</evidence>
<evidence type="ECO:0000256" key="5">
    <source>
        <dbReference type="ARBA" id="ARBA00022777"/>
    </source>
</evidence>
<sequence>MLTIYAPAKINLVLEVLGKYDGYHQISSIFQTINLCDTLRFQLAEEISFKCSEPSLERNNLVMEAAMLLKKATRYNNGVRIELGKNIPWGVGLGGGSSDAASTLLALNKLWELKLPVSELVYLAAKLGSDVPFFIYGGTALVEGKGEKVTPLPSLAPTCFVLLVPPLAKIQDKAKQLYSRLDASHFTKGQFVQAALPSLRQGKKLAPILMFNVFEKVAFDFLPNLAKYKKSFEEAGAASVYLAGSGPCLFTFVSEEGKANELCLRLRRQGLECYVASSSPQRWVGS</sequence>
<evidence type="ECO:0000256" key="2">
    <source>
        <dbReference type="ARBA" id="ARBA00012052"/>
    </source>
</evidence>
<dbReference type="PANTHER" id="PTHR43527">
    <property type="entry name" value="4-DIPHOSPHOCYTIDYL-2-C-METHYL-D-ERYTHRITOL KINASE, CHLOROPLASTIC"/>
    <property type="match status" value="1"/>
</dbReference>
<dbReference type="InterPro" id="IPR004424">
    <property type="entry name" value="IspE"/>
</dbReference>
<keyword evidence="5" id="KW-0418">Kinase</keyword>
<accession>X1JGG8</accession>
<organism evidence="10">
    <name type="scientific">marine sediment metagenome</name>
    <dbReference type="NCBI Taxonomy" id="412755"/>
    <lineage>
        <taxon>unclassified sequences</taxon>
        <taxon>metagenomes</taxon>
        <taxon>ecological metagenomes</taxon>
    </lineage>
</organism>
<feature type="domain" description="GHMP kinase N-terminal" evidence="8">
    <location>
        <begin position="60"/>
        <end position="138"/>
    </location>
</feature>
<dbReference type="InterPro" id="IPR014721">
    <property type="entry name" value="Ribsml_uS5_D2-typ_fold_subgr"/>
</dbReference>
<dbReference type="Pfam" id="PF00288">
    <property type="entry name" value="GHMP_kinases_N"/>
    <property type="match status" value="1"/>
</dbReference>
<dbReference type="InterPro" id="IPR006204">
    <property type="entry name" value="GHMP_kinase_N_dom"/>
</dbReference>
<dbReference type="SUPFAM" id="SSF55060">
    <property type="entry name" value="GHMP Kinase, C-terminal domain"/>
    <property type="match status" value="1"/>
</dbReference>
<evidence type="ECO:0000256" key="7">
    <source>
        <dbReference type="ARBA" id="ARBA00032554"/>
    </source>
</evidence>
<keyword evidence="4" id="KW-0547">Nucleotide-binding</keyword>
<evidence type="ECO:0000313" key="10">
    <source>
        <dbReference type="EMBL" id="GAH93816.1"/>
    </source>
</evidence>
<dbReference type="Gene3D" id="3.30.70.890">
    <property type="entry name" value="GHMP kinase, C-terminal domain"/>
    <property type="match status" value="1"/>
</dbReference>
<evidence type="ECO:0000256" key="4">
    <source>
        <dbReference type="ARBA" id="ARBA00022741"/>
    </source>
</evidence>
<dbReference type="HAMAP" id="MF_00061">
    <property type="entry name" value="IspE"/>
    <property type="match status" value="1"/>
</dbReference>
<dbReference type="InterPro" id="IPR013750">
    <property type="entry name" value="GHMP_kinase_C_dom"/>
</dbReference>
<evidence type="ECO:0000256" key="6">
    <source>
        <dbReference type="ARBA" id="ARBA00022840"/>
    </source>
</evidence>
<protein>
    <recommendedName>
        <fullName evidence="2">4-(cytidine 5'-diphospho)-2-C-methyl-D-erythritol kinase</fullName>
        <ecNumber evidence="2">2.7.1.148</ecNumber>
    </recommendedName>
    <alternativeName>
        <fullName evidence="7">4-(cytidine-5'-diphospho)-2-C-methyl-D-erythritol kinase</fullName>
    </alternativeName>
</protein>
<dbReference type="GO" id="GO:0050515">
    <property type="term" value="F:4-(cytidine 5'-diphospho)-2-C-methyl-D-erythritol kinase activity"/>
    <property type="evidence" value="ECO:0007669"/>
    <property type="project" value="UniProtKB-EC"/>
</dbReference>
<reference evidence="10" key="1">
    <citation type="journal article" date="2014" name="Front. Microbiol.">
        <title>High frequency of phylogenetically diverse reductive dehalogenase-homologous genes in deep subseafloor sedimentary metagenomes.</title>
        <authorList>
            <person name="Kawai M."/>
            <person name="Futagami T."/>
            <person name="Toyoda A."/>
            <person name="Takaki Y."/>
            <person name="Nishi S."/>
            <person name="Hori S."/>
            <person name="Arai W."/>
            <person name="Tsubouchi T."/>
            <person name="Morono Y."/>
            <person name="Uchiyama I."/>
            <person name="Ito T."/>
            <person name="Fujiyama A."/>
            <person name="Inagaki F."/>
            <person name="Takami H."/>
        </authorList>
    </citation>
    <scope>NUCLEOTIDE SEQUENCE</scope>
    <source>
        <strain evidence="10">Expedition CK06-06</strain>
    </source>
</reference>
<proteinExistence type="inferred from homology"/>
<comment type="caution">
    <text evidence="10">The sequence shown here is derived from an EMBL/GenBank/DDBJ whole genome shotgun (WGS) entry which is preliminary data.</text>
</comment>
<dbReference type="EMBL" id="BARV01000127">
    <property type="protein sequence ID" value="GAH93816.1"/>
    <property type="molecule type" value="Genomic_DNA"/>
</dbReference>
<keyword evidence="3" id="KW-0808">Transferase</keyword>
<dbReference type="EC" id="2.7.1.148" evidence="2"/>